<evidence type="ECO:0000313" key="11">
    <source>
        <dbReference type="Proteomes" id="UP000218677"/>
    </source>
</evidence>
<comment type="function">
    <text evidence="8">Converts the free carboxyl group of a malonyl-thioester to its methyl ester by transfer of a methyl group from S-adenosyl-L-methionine (SAM). It allows to synthesize pimeloyl-ACP via the fatty acid synthetic pathway.</text>
</comment>
<dbReference type="RefSeq" id="WP_096650339.1">
    <property type="nucleotide sequence ID" value="NZ_NWUX01000002.1"/>
</dbReference>
<evidence type="ECO:0000256" key="3">
    <source>
        <dbReference type="ARBA" id="ARBA00012327"/>
    </source>
</evidence>
<evidence type="ECO:0000256" key="6">
    <source>
        <dbReference type="ARBA" id="ARBA00022691"/>
    </source>
</evidence>
<dbReference type="PANTHER" id="PTHR43591:SF24">
    <property type="entry name" value="2-METHOXY-6-POLYPRENYL-1,4-BENZOQUINOL METHYLASE, MITOCHONDRIAL"/>
    <property type="match status" value="1"/>
</dbReference>
<dbReference type="InterPro" id="IPR029063">
    <property type="entry name" value="SAM-dependent_MTases_sf"/>
</dbReference>
<dbReference type="UniPathway" id="UPA00078"/>
<evidence type="ECO:0000259" key="9">
    <source>
        <dbReference type="Pfam" id="PF08241"/>
    </source>
</evidence>
<dbReference type="AlphaFoldDB" id="A0A2A4HR48"/>
<dbReference type="HAMAP" id="MF_00835">
    <property type="entry name" value="BioC"/>
    <property type="match status" value="1"/>
</dbReference>
<proteinExistence type="inferred from homology"/>
<comment type="catalytic activity">
    <reaction evidence="1 8">
        <text>malonyl-[ACP] + S-adenosyl-L-methionine = malonyl-[ACP] methyl ester + S-adenosyl-L-homocysteine</text>
        <dbReference type="Rhea" id="RHEA:17105"/>
        <dbReference type="Rhea" id="RHEA-COMP:9623"/>
        <dbReference type="Rhea" id="RHEA-COMP:9954"/>
        <dbReference type="ChEBI" id="CHEBI:57856"/>
        <dbReference type="ChEBI" id="CHEBI:59789"/>
        <dbReference type="ChEBI" id="CHEBI:78449"/>
        <dbReference type="ChEBI" id="CHEBI:78845"/>
        <dbReference type="EC" id="2.1.1.197"/>
    </reaction>
</comment>
<dbReference type="Pfam" id="PF08241">
    <property type="entry name" value="Methyltransf_11"/>
    <property type="match status" value="1"/>
</dbReference>
<dbReference type="EC" id="2.1.1.197" evidence="3 8"/>
<dbReference type="SUPFAM" id="SSF53335">
    <property type="entry name" value="S-adenosyl-L-methionine-dependent methyltransferases"/>
    <property type="match status" value="1"/>
</dbReference>
<dbReference type="InterPro" id="IPR013216">
    <property type="entry name" value="Methyltransf_11"/>
</dbReference>
<dbReference type="GO" id="GO:0008757">
    <property type="term" value="F:S-adenosylmethionine-dependent methyltransferase activity"/>
    <property type="evidence" value="ECO:0007669"/>
    <property type="project" value="InterPro"/>
</dbReference>
<accession>A0A2A4HR48</accession>
<evidence type="ECO:0000256" key="7">
    <source>
        <dbReference type="ARBA" id="ARBA00022756"/>
    </source>
</evidence>
<dbReference type="OrthoDB" id="9760689at2"/>
<dbReference type="GO" id="GO:0009102">
    <property type="term" value="P:biotin biosynthetic process"/>
    <property type="evidence" value="ECO:0007669"/>
    <property type="project" value="UniProtKB-UniRule"/>
</dbReference>
<organism evidence="10 11">
    <name type="scientific">Vreelandella nigrificans</name>
    <dbReference type="NCBI Taxonomy" id="2042704"/>
    <lineage>
        <taxon>Bacteria</taxon>
        <taxon>Pseudomonadati</taxon>
        <taxon>Pseudomonadota</taxon>
        <taxon>Gammaproteobacteria</taxon>
        <taxon>Oceanospirillales</taxon>
        <taxon>Halomonadaceae</taxon>
        <taxon>Vreelandella</taxon>
    </lineage>
</organism>
<keyword evidence="6 8" id="KW-0949">S-adenosyl-L-methionine</keyword>
<dbReference type="GO" id="GO:0010340">
    <property type="term" value="F:carboxyl-O-methyltransferase activity"/>
    <property type="evidence" value="ECO:0007669"/>
    <property type="project" value="UniProtKB-UniRule"/>
</dbReference>
<keyword evidence="7 8" id="KW-0093">Biotin biosynthesis</keyword>
<name>A0A2A4HR48_9GAMM</name>
<keyword evidence="4 8" id="KW-0489">Methyltransferase</keyword>
<evidence type="ECO:0000256" key="5">
    <source>
        <dbReference type="ARBA" id="ARBA00022679"/>
    </source>
</evidence>
<evidence type="ECO:0000256" key="1">
    <source>
        <dbReference type="ARBA" id="ARBA00000852"/>
    </source>
</evidence>
<evidence type="ECO:0000313" key="10">
    <source>
        <dbReference type="EMBL" id="PCF96869.1"/>
    </source>
</evidence>
<keyword evidence="11" id="KW-1185">Reference proteome</keyword>
<dbReference type="GO" id="GO:0102130">
    <property type="term" value="F:malonyl-CoA methyltransferase activity"/>
    <property type="evidence" value="ECO:0007669"/>
    <property type="project" value="UniProtKB-EC"/>
</dbReference>
<comment type="pathway">
    <text evidence="2 8">Cofactor biosynthesis; biotin biosynthesis.</text>
</comment>
<dbReference type="Proteomes" id="UP000218677">
    <property type="component" value="Unassembled WGS sequence"/>
</dbReference>
<keyword evidence="5 8" id="KW-0808">Transferase</keyword>
<evidence type="ECO:0000256" key="4">
    <source>
        <dbReference type="ARBA" id="ARBA00022603"/>
    </source>
</evidence>
<evidence type="ECO:0000256" key="2">
    <source>
        <dbReference type="ARBA" id="ARBA00004746"/>
    </source>
</evidence>
<sequence>MSSTAVSPTAHMPNWQANVARAFSRAAPRYDALANAQRQIGETLWPALPSRAANILDLGCGTGYWTQRLAERFPQAQVTGLDLAPGMLAHAQACYGDAITWQQGDAAAQPFKNDSFDLVFSNLAIQWCRDINAVMGELERVLIPGGQAYITTLLPGTLAEVATTWQRPEALLQTPDAQTVKHAVTQSGLTLTQHTAEQRQFYYPDLNAVMASIKGVGAQVARPNAQLTRRELAAAQARFETLRTPLGLPVSYHCFTLHLEKTR</sequence>
<dbReference type="CDD" id="cd02440">
    <property type="entry name" value="AdoMet_MTases"/>
    <property type="match status" value="1"/>
</dbReference>
<dbReference type="Gene3D" id="3.40.50.150">
    <property type="entry name" value="Vaccinia Virus protein VP39"/>
    <property type="match status" value="1"/>
</dbReference>
<dbReference type="PANTHER" id="PTHR43591">
    <property type="entry name" value="METHYLTRANSFERASE"/>
    <property type="match status" value="1"/>
</dbReference>
<gene>
    <name evidence="8" type="primary">bioC</name>
    <name evidence="10" type="ORF">CPA45_03925</name>
</gene>
<protein>
    <recommendedName>
        <fullName evidence="3 8">Malonyl-[acyl-carrier protein] O-methyltransferase</fullName>
        <shortName evidence="8">Malonyl-ACP O-methyltransferase</shortName>
        <ecNumber evidence="3 8">2.1.1.197</ecNumber>
    </recommendedName>
    <alternativeName>
        <fullName evidence="8">Biotin synthesis protein BioC</fullName>
    </alternativeName>
</protein>
<comment type="similarity">
    <text evidence="8">Belongs to the methyltransferase superfamily.</text>
</comment>
<dbReference type="InterPro" id="IPR011814">
    <property type="entry name" value="BioC"/>
</dbReference>
<reference evidence="11" key="1">
    <citation type="submission" date="2017-09" db="EMBL/GenBank/DDBJ databases">
        <authorList>
            <person name="Cho G.-S."/>
            <person name="Oguntoyinbo F.A."/>
            <person name="Cnockaert M."/>
            <person name="Kabisch J."/>
            <person name="Neve H."/>
            <person name="Bockelmann W."/>
            <person name="Wenning M."/>
            <person name="Franz C.M."/>
            <person name="Vandamme P."/>
        </authorList>
    </citation>
    <scope>NUCLEOTIDE SEQUENCE [LARGE SCALE GENOMIC DNA]</scope>
    <source>
        <strain evidence="11">MBT G8648</strain>
    </source>
</reference>
<evidence type="ECO:0000256" key="8">
    <source>
        <dbReference type="HAMAP-Rule" id="MF_00835"/>
    </source>
</evidence>
<feature type="domain" description="Methyltransferase type 11" evidence="9">
    <location>
        <begin position="56"/>
        <end position="150"/>
    </location>
</feature>
<dbReference type="EMBL" id="NWUX01000002">
    <property type="protein sequence ID" value="PCF96869.1"/>
    <property type="molecule type" value="Genomic_DNA"/>
</dbReference>
<comment type="caution">
    <text evidence="10">The sequence shown here is derived from an EMBL/GenBank/DDBJ whole genome shotgun (WGS) entry which is preliminary data.</text>
</comment>
<dbReference type="GO" id="GO:0032259">
    <property type="term" value="P:methylation"/>
    <property type="evidence" value="ECO:0007669"/>
    <property type="project" value="UniProtKB-KW"/>
</dbReference>